<dbReference type="PANTHER" id="PTHR43433:SF5">
    <property type="entry name" value="AB HYDROLASE-1 DOMAIN-CONTAINING PROTEIN"/>
    <property type="match status" value="1"/>
</dbReference>
<dbReference type="InterPro" id="IPR000073">
    <property type="entry name" value="AB_hydrolase_1"/>
</dbReference>
<evidence type="ECO:0000313" key="3">
    <source>
        <dbReference type="Proteomes" id="UP000198582"/>
    </source>
</evidence>
<dbReference type="AlphaFoldDB" id="A0A1H8ULP5"/>
<evidence type="ECO:0000259" key="1">
    <source>
        <dbReference type="Pfam" id="PF00561"/>
    </source>
</evidence>
<proteinExistence type="predicted"/>
<dbReference type="PANTHER" id="PTHR43433">
    <property type="entry name" value="HYDROLASE, ALPHA/BETA FOLD FAMILY PROTEIN"/>
    <property type="match status" value="1"/>
</dbReference>
<name>A0A1H8ULP5_9PSEU</name>
<dbReference type="GO" id="GO:0003824">
    <property type="term" value="F:catalytic activity"/>
    <property type="evidence" value="ECO:0007669"/>
    <property type="project" value="UniProtKB-ARBA"/>
</dbReference>
<gene>
    <name evidence="2" type="ORF">SAMN04489732_103349</name>
</gene>
<dbReference type="STRING" id="394193.SAMN04489732_103349"/>
<dbReference type="RefSeq" id="WP_091615520.1">
    <property type="nucleotide sequence ID" value="NZ_FOEF01000003.1"/>
</dbReference>
<dbReference type="SUPFAM" id="SSF53474">
    <property type="entry name" value="alpha/beta-Hydrolases"/>
    <property type="match status" value="1"/>
</dbReference>
<dbReference type="InterPro" id="IPR050471">
    <property type="entry name" value="AB_hydrolase"/>
</dbReference>
<accession>A0A1H8ULP5</accession>
<evidence type="ECO:0000313" key="2">
    <source>
        <dbReference type="EMBL" id="SEP04081.1"/>
    </source>
</evidence>
<protein>
    <submittedName>
        <fullName evidence="2">Pimeloyl-ACP methyl ester carboxylesterase</fullName>
    </submittedName>
</protein>
<keyword evidence="3" id="KW-1185">Reference proteome</keyword>
<dbReference type="InterPro" id="IPR029058">
    <property type="entry name" value="AB_hydrolase_fold"/>
</dbReference>
<dbReference type="Gene3D" id="3.40.50.1820">
    <property type="entry name" value="alpha/beta hydrolase"/>
    <property type="match status" value="1"/>
</dbReference>
<dbReference type="Proteomes" id="UP000198582">
    <property type="component" value="Unassembled WGS sequence"/>
</dbReference>
<organism evidence="2 3">
    <name type="scientific">Amycolatopsis saalfeldensis</name>
    <dbReference type="NCBI Taxonomy" id="394193"/>
    <lineage>
        <taxon>Bacteria</taxon>
        <taxon>Bacillati</taxon>
        <taxon>Actinomycetota</taxon>
        <taxon>Actinomycetes</taxon>
        <taxon>Pseudonocardiales</taxon>
        <taxon>Pseudonocardiaceae</taxon>
        <taxon>Amycolatopsis</taxon>
    </lineage>
</organism>
<feature type="domain" description="AB hydrolase-1" evidence="1">
    <location>
        <begin position="28"/>
        <end position="166"/>
    </location>
</feature>
<dbReference type="EMBL" id="FOEF01000003">
    <property type="protein sequence ID" value="SEP04081.1"/>
    <property type="molecule type" value="Genomic_DNA"/>
</dbReference>
<dbReference type="Pfam" id="PF00561">
    <property type="entry name" value="Abhydrolase_1"/>
    <property type="match status" value="1"/>
</dbReference>
<dbReference type="OrthoDB" id="63962at2"/>
<reference evidence="3" key="1">
    <citation type="submission" date="2016-10" db="EMBL/GenBank/DDBJ databases">
        <authorList>
            <person name="Varghese N."/>
            <person name="Submissions S."/>
        </authorList>
    </citation>
    <scope>NUCLEOTIDE SEQUENCE [LARGE SCALE GENOMIC DNA]</scope>
    <source>
        <strain evidence="3">DSM 44993</strain>
    </source>
</reference>
<sequence length="288" mass="30585">MRSDLKTVSVPVAGGDLAVEVAESESAPVLAIHGVTSNCRLWNWLRASAPELSLVMPDLRGRAGSFAVRGRSSLRQHAEDLVRVLDALGLGTVDVCGMSMGGFAAVELATGWPDRVRGLVLVDGGLPMVAPAGLTPEMLPAAFAPQLGRLQRPFESVDEYLAYFTRNSPLLDPADPLLRDNLAHDLDAAGRVRLSPEAVLSDAEDVFFGESGWLRLTVPVELVCAEWSAGPDTPPAYPDEALAGFRAQLPALRQPRRIPGTDHAATIMTHDGARVVADAIRAVTSGRG</sequence>